<evidence type="ECO:0000256" key="3">
    <source>
        <dbReference type="PROSITE-ProRule" id="PRU00221"/>
    </source>
</evidence>
<dbReference type="SUPFAM" id="SSF50998">
    <property type="entry name" value="Quinoprotein alcohol dehydrogenase-like"/>
    <property type="match status" value="1"/>
</dbReference>
<dbReference type="Pfam" id="PF23774">
    <property type="entry name" value="TPR_GEMI5"/>
    <property type="match status" value="1"/>
</dbReference>
<evidence type="ECO:0000256" key="4">
    <source>
        <dbReference type="SAM" id="MobiDB-lite"/>
    </source>
</evidence>
<evidence type="ECO:0000256" key="2">
    <source>
        <dbReference type="ARBA" id="ARBA00022737"/>
    </source>
</evidence>
<comment type="caution">
    <text evidence="6">The sequence shown here is derived from an EMBL/GenBank/DDBJ whole genome shotgun (WGS) entry which is preliminary data.</text>
</comment>
<dbReference type="GO" id="GO:0000387">
    <property type="term" value="P:spliceosomal snRNP assembly"/>
    <property type="evidence" value="ECO:0007669"/>
    <property type="project" value="TreeGrafter"/>
</dbReference>
<dbReference type="Proteomes" id="UP000242146">
    <property type="component" value="Unassembled WGS sequence"/>
</dbReference>
<dbReference type="PROSITE" id="PS50294">
    <property type="entry name" value="WD_REPEATS_REGION"/>
    <property type="match status" value="1"/>
</dbReference>
<dbReference type="SUPFAM" id="SSF50978">
    <property type="entry name" value="WD40 repeat-like"/>
    <property type="match status" value="1"/>
</dbReference>
<dbReference type="InterPro" id="IPR056421">
    <property type="entry name" value="TPR_GEMI5"/>
</dbReference>
<organism evidence="6 7">
    <name type="scientific">Hesseltinella vesiculosa</name>
    <dbReference type="NCBI Taxonomy" id="101127"/>
    <lineage>
        <taxon>Eukaryota</taxon>
        <taxon>Fungi</taxon>
        <taxon>Fungi incertae sedis</taxon>
        <taxon>Mucoromycota</taxon>
        <taxon>Mucoromycotina</taxon>
        <taxon>Mucoromycetes</taxon>
        <taxon>Mucorales</taxon>
        <taxon>Cunninghamellaceae</taxon>
        <taxon>Hesseltinella</taxon>
    </lineage>
</organism>
<name>A0A1X2GC73_9FUNG</name>
<protein>
    <submittedName>
        <fullName evidence="6">WD40 repeat-like protein</fullName>
    </submittedName>
</protein>
<accession>A0A1X2GC73</accession>
<proteinExistence type="predicted"/>
<dbReference type="PANTHER" id="PTHR46362:SF1">
    <property type="entry name" value="GEM-ASSOCIATED PROTEIN 5"/>
    <property type="match status" value="1"/>
</dbReference>
<evidence type="ECO:0000259" key="5">
    <source>
        <dbReference type="Pfam" id="PF23774"/>
    </source>
</evidence>
<dbReference type="EMBL" id="MCGT01000023">
    <property type="protein sequence ID" value="ORX50483.1"/>
    <property type="molecule type" value="Genomic_DNA"/>
</dbReference>
<reference evidence="6 7" key="1">
    <citation type="submission" date="2016-07" db="EMBL/GenBank/DDBJ databases">
        <title>Pervasive Adenine N6-methylation of Active Genes in Fungi.</title>
        <authorList>
            <consortium name="DOE Joint Genome Institute"/>
            <person name="Mondo S.J."/>
            <person name="Dannebaum R.O."/>
            <person name="Kuo R.C."/>
            <person name="Labutti K."/>
            <person name="Haridas S."/>
            <person name="Kuo A."/>
            <person name="Salamov A."/>
            <person name="Ahrendt S.R."/>
            <person name="Lipzen A."/>
            <person name="Sullivan W."/>
            <person name="Andreopoulos W.B."/>
            <person name="Clum A."/>
            <person name="Lindquist E."/>
            <person name="Daum C."/>
            <person name="Ramamoorthy G.K."/>
            <person name="Gryganskyi A."/>
            <person name="Culley D."/>
            <person name="Magnuson J.K."/>
            <person name="James T.Y."/>
            <person name="O'Malley M.A."/>
            <person name="Stajich J.E."/>
            <person name="Spatafora J.W."/>
            <person name="Visel A."/>
            <person name="Grigoriev I.V."/>
        </authorList>
    </citation>
    <scope>NUCLEOTIDE SEQUENCE [LARGE SCALE GENOMIC DNA]</scope>
    <source>
        <strain evidence="6 7">NRRL 3301</strain>
    </source>
</reference>
<dbReference type="PROSITE" id="PS00678">
    <property type="entry name" value="WD_REPEATS_1"/>
    <property type="match status" value="1"/>
</dbReference>
<evidence type="ECO:0000256" key="1">
    <source>
        <dbReference type="ARBA" id="ARBA00022574"/>
    </source>
</evidence>
<dbReference type="GO" id="GO:0005634">
    <property type="term" value="C:nucleus"/>
    <property type="evidence" value="ECO:0007669"/>
    <property type="project" value="TreeGrafter"/>
</dbReference>
<feature type="repeat" description="WD" evidence="3">
    <location>
        <begin position="656"/>
        <end position="699"/>
    </location>
</feature>
<evidence type="ECO:0000313" key="7">
    <source>
        <dbReference type="Proteomes" id="UP000242146"/>
    </source>
</evidence>
<dbReference type="Pfam" id="PF00400">
    <property type="entry name" value="WD40"/>
    <property type="match status" value="1"/>
</dbReference>
<dbReference type="InterPro" id="IPR015943">
    <property type="entry name" value="WD40/YVTN_repeat-like_dom_sf"/>
</dbReference>
<keyword evidence="1 3" id="KW-0853">WD repeat</keyword>
<feature type="region of interest" description="Disordered" evidence="4">
    <location>
        <begin position="481"/>
        <end position="500"/>
    </location>
</feature>
<keyword evidence="2" id="KW-0677">Repeat</keyword>
<feature type="region of interest" description="Disordered" evidence="4">
    <location>
        <begin position="756"/>
        <end position="793"/>
    </location>
</feature>
<dbReference type="OrthoDB" id="7326421at2759"/>
<dbReference type="Gene3D" id="2.130.10.10">
    <property type="entry name" value="YVTN repeat-like/Quinoprotein amine dehydrogenase"/>
    <property type="match status" value="2"/>
</dbReference>
<evidence type="ECO:0000313" key="6">
    <source>
        <dbReference type="EMBL" id="ORX50483.1"/>
    </source>
</evidence>
<dbReference type="STRING" id="101127.A0A1X2GC73"/>
<gene>
    <name evidence="6" type="ORF">DM01DRAFT_349754</name>
</gene>
<dbReference type="PANTHER" id="PTHR46362">
    <property type="entry name" value="GEM-ASSOCIATED PROTEIN 5"/>
    <property type="match status" value="1"/>
</dbReference>
<feature type="domain" description="Gem-associated protein 5 TPR" evidence="5">
    <location>
        <begin position="889"/>
        <end position="1070"/>
    </location>
</feature>
<dbReference type="InterPro" id="IPR011047">
    <property type="entry name" value="Quinoprotein_ADH-like_sf"/>
</dbReference>
<keyword evidence="7" id="KW-1185">Reference proteome</keyword>
<dbReference type="GO" id="GO:0032797">
    <property type="term" value="C:SMN complex"/>
    <property type="evidence" value="ECO:0007669"/>
    <property type="project" value="TreeGrafter"/>
</dbReference>
<dbReference type="PROSITE" id="PS50082">
    <property type="entry name" value="WD_REPEATS_2"/>
    <property type="match status" value="1"/>
</dbReference>
<dbReference type="GO" id="GO:0003730">
    <property type="term" value="F:mRNA 3'-UTR binding"/>
    <property type="evidence" value="ECO:0007669"/>
    <property type="project" value="TreeGrafter"/>
</dbReference>
<dbReference type="InterPro" id="IPR019775">
    <property type="entry name" value="WD40_repeat_CS"/>
</dbReference>
<dbReference type="InterPro" id="IPR036322">
    <property type="entry name" value="WD40_repeat_dom_sf"/>
</dbReference>
<dbReference type="InterPro" id="IPR001680">
    <property type="entry name" value="WD40_rpt"/>
</dbReference>
<sequence length="1090" mass="121946">MDTNVLAHTVRALLPSPNWYTAYNTACNDQYFVYATQHLLVVLERSSFDFVRTIEAAQNKIEAISVVDRYCVVGGQDPFLRVINLLDGSLLNSLPGHKVCVKAVKLLAKEMMVVSGDKAGLIVVQQAFGKKRAEQTLIKSEVMAMDVIEYQGLDYIAIGYQNGIILVGTLDSNLRFTELGQFSQPNDSVNDIAWKPIGPDEKPMLAVSGKRNKSVLVWSMATQDVATTIRLPNPPAHVDTSKSKLWVALLWTKSTKNGDILVISSHMGHVCSFIVANDRVREIKSKTNIYAHSRPVFSFCKLDRVDDQDIFVTTSLDKQMILWKGSEPIMAIKTHNGYIHSIAISPLHPLEAAIGLGEGNIKIWKQLHLDTDRLRQKLNTKNKRKAKKNAQTFNPYASIVLWRGLQGQICKLAWHPTSEEQLAFSTEYGHVGIYDINNNKTVLFQMHHSLYPDTSASLAWLGPSLSATLEKWQALEQHADDLAPTSSGNGSPAATDMTTMPHGDQLDNSTLQHPWSGDLLASCGGRQGILIRSLARPRQTPIDGIQLLNKINSEWARQRASKTTEPTCIASNGHCLALGYSDGSVEAYRLTDLTICYASICQRKPITCMDWKDFENGTYLLATGSKDGSIAIHQVTASQQKDQDLPAETTTPFCSLLGHNNKVSDVKWSYHKDKWLVASSGLDGLVLVWDVTPEPQLLACFPKHRFHALCVHWHCLEHDVLLSGGEDKCVYLWHWQGHTVDSMADLEFIRNTNNQERHRLKRQKKQSSQQHGMQNDQEDLPRPTKKQKKEASLPAVLPTTRSLVRKLSPISYDIPTLQQLCYLTACRLTGEQDTTASIDQLLQAVEVDDPILEYSRLPALDAPLAIPDHALLIMGDKSDVRQLLGLEVEQLQSMEKQENSHRWQHHANEDRKLALEMIQSHFQDLGSHASENGMALLDWVALALSPSAGKQVWLAMMEEQAIKLKANNQHHLAVSCFLACSKVYEAIKVYQEAGLIMEAIIVAKLRLANDVQLFSQLLSEWATSLQGQGHEELASLCYIQAQLPGWQKQAANLMGRRHTESGYFWAACVADEPETWRQDWLASVAQRQKE</sequence>
<dbReference type="AlphaFoldDB" id="A0A1X2GC73"/>
<dbReference type="SMART" id="SM00320">
    <property type="entry name" value="WD40"/>
    <property type="match status" value="9"/>
</dbReference>
<feature type="compositionally biased region" description="Polar residues" evidence="4">
    <location>
        <begin position="484"/>
        <end position="498"/>
    </location>
</feature>
<dbReference type="InterPro" id="IPR052640">
    <property type="entry name" value="Gemin-5"/>
</dbReference>